<dbReference type="AlphaFoldDB" id="A0A0W8F918"/>
<name>A0A0W8F918_9ZZZZ</name>
<organism evidence="2">
    <name type="scientific">hydrocarbon metagenome</name>
    <dbReference type="NCBI Taxonomy" id="938273"/>
    <lineage>
        <taxon>unclassified sequences</taxon>
        <taxon>metagenomes</taxon>
        <taxon>ecological metagenomes</taxon>
    </lineage>
</organism>
<comment type="caution">
    <text evidence="2">The sequence shown here is derived from an EMBL/GenBank/DDBJ whole genome shotgun (WGS) entry which is preliminary data.</text>
</comment>
<feature type="transmembrane region" description="Helical" evidence="1">
    <location>
        <begin position="164"/>
        <end position="183"/>
    </location>
</feature>
<keyword evidence="1" id="KW-1133">Transmembrane helix</keyword>
<keyword evidence="1" id="KW-0472">Membrane</keyword>
<keyword evidence="1" id="KW-0812">Transmembrane</keyword>
<sequence>MNSKSCSIPQSCSELEIDLKRLDRTLQAAHRSSIDIKDAYDFYVLALKEFNKENLSDSFLYCDRANYELTSAVNEAKINIRGSRFHSLRTISYFFQLYGLYAIVFAVLAILFFSMLIYQYPEAEILDVPLWSSFFAGLGASAQILTGVAEDLRRYGLATRYKRLWYMAIPLISMVFGYMAYLISSSGLIALNDGIGDGVFSIMFICFLTGFLTKWIINRLSRLSRDI</sequence>
<accession>A0A0W8F918</accession>
<dbReference type="EMBL" id="LNQE01001446">
    <property type="protein sequence ID" value="KUG17368.1"/>
    <property type="molecule type" value="Genomic_DNA"/>
</dbReference>
<feature type="transmembrane region" description="Helical" evidence="1">
    <location>
        <begin position="195"/>
        <end position="217"/>
    </location>
</feature>
<reference evidence="2" key="1">
    <citation type="journal article" date="2015" name="Proc. Natl. Acad. Sci. U.S.A.">
        <title>Networks of energetic and metabolic interactions define dynamics in microbial communities.</title>
        <authorList>
            <person name="Embree M."/>
            <person name="Liu J.K."/>
            <person name="Al-Bassam M.M."/>
            <person name="Zengler K."/>
        </authorList>
    </citation>
    <scope>NUCLEOTIDE SEQUENCE</scope>
</reference>
<gene>
    <name evidence="2" type="ORF">ASZ90_012936</name>
</gene>
<evidence type="ECO:0000313" key="2">
    <source>
        <dbReference type="EMBL" id="KUG17368.1"/>
    </source>
</evidence>
<protein>
    <submittedName>
        <fullName evidence="2">Uncharacterized protein</fullName>
    </submittedName>
</protein>
<feature type="transmembrane region" description="Helical" evidence="1">
    <location>
        <begin position="130"/>
        <end position="152"/>
    </location>
</feature>
<proteinExistence type="predicted"/>
<evidence type="ECO:0000256" key="1">
    <source>
        <dbReference type="SAM" id="Phobius"/>
    </source>
</evidence>
<feature type="transmembrane region" description="Helical" evidence="1">
    <location>
        <begin position="93"/>
        <end position="118"/>
    </location>
</feature>